<gene>
    <name evidence="1" type="ORF">SAMN04487926_113127</name>
</gene>
<dbReference type="EMBL" id="FNDI01000013">
    <property type="protein sequence ID" value="SDI20310.1"/>
    <property type="molecule type" value="Genomic_DNA"/>
</dbReference>
<evidence type="ECO:0000313" key="2">
    <source>
        <dbReference type="Proteomes" id="UP000198900"/>
    </source>
</evidence>
<sequence length="164" mass="18330">MSALEFGQAAVSMTSDIKTWGWELATNSDLLLKIFGEYPSFHDSAIRSISMERNRQSSVTVEGKSLSGGRRRGLVDLVLEIEHNRYGAPRASDYLVVVDFLDIRSSQIDLNAMLEEASVMDITLTRESDGLIKLDLMPNVGLDIRLTCREVVFRSVQPYVRDGS</sequence>
<name>A0A7Z7B8X0_9BURK</name>
<organism evidence="1 2">
    <name type="scientific">Paraburkholderia steynii</name>
    <dbReference type="NCBI Taxonomy" id="1245441"/>
    <lineage>
        <taxon>Bacteria</taxon>
        <taxon>Pseudomonadati</taxon>
        <taxon>Pseudomonadota</taxon>
        <taxon>Betaproteobacteria</taxon>
        <taxon>Burkholderiales</taxon>
        <taxon>Burkholderiaceae</taxon>
        <taxon>Paraburkholderia</taxon>
    </lineage>
</organism>
<protein>
    <submittedName>
        <fullName evidence="1">Immunity protein 50</fullName>
    </submittedName>
</protein>
<proteinExistence type="predicted"/>
<reference evidence="1" key="1">
    <citation type="submission" date="2016-10" db="EMBL/GenBank/DDBJ databases">
        <authorList>
            <person name="Varghese N."/>
            <person name="Submissions S."/>
        </authorList>
    </citation>
    <scope>NUCLEOTIDE SEQUENCE [LARGE SCALE GENOMIC DNA]</scope>
    <source>
        <strain evidence="1">YR281</strain>
    </source>
</reference>
<accession>A0A7Z7B8X0</accession>
<dbReference type="AlphaFoldDB" id="A0A7Z7B8X0"/>
<comment type="caution">
    <text evidence="1">The sequence shown here is derived from an EMBL/GenBank/DDBJ whole genome shotgun (WGS) entry which is preliminary data.</text>
</comment>
<evidence type="ECO:0000313" key="1">
    <source>
        <dbReference type="EMBL" id="SDI20310.1"/>
    </source>
</evidence>
<keyword evidence="2" id="KW-1185">Reference proteome</keyword>
<dbReference type="Proteomes" id="UP000198900">
    <property type="component" value="Unassembled WGS sequence"/>
</dbReference>